<evidence type="ECO:0000313" key="1">
    <source>
        <dbReference type="EMBL" id="RYR76137.1"/>
    </source>
</evidence>
<comment type="caution">
    <text evidence="1">The sequence shown here is derived from an EMBL/GenBank/DDBJ whole genome shotgun (WGS) entry which is preliminary data.</text>
</comment>
<protein>
    <submittedName>
        <fullName evidence="1">Uncharacterized protein</fullName>
    </submittedName>
</protein>
<dbReference type="SUPFAM" id="SSF56219">
    <property type="entry name" value="DNase I-like"/>
    <property type="match status" value="1"/>
</dbReference>
<dbReference type="EMBL" id="SDMP01000001">
    <property type="protein sequence ID" value="RYR76137.1"/>
    <property type="molecule type" value="Genomic_DNA"/>
</dbReference>
<name>A0A445EL06_ARAHY</name>
<sequence>MTAPSTVAELRSICKSLRPSILFLMETKASKLRCVSIRRKLGFDNMFCMKFRGLFGGYAYFEKKELTYTNNNLDESKAFIGDFNDVITQEEKVRLHPKLTSQIEAFRSLFSNPRNDFFTKERIDRVLANWEWRRAFQHATLSALPAISSDHNL</sequence>
<reference evidence="1 2" key="1">
    <citation type="submission" date="2019-01" db="EMBL/GenBank/DDBJ databases">
        <title>Sequencing of cultivated peanut Arachis hypogaea provides insights into genome evolution and oil improvement.</title>
        <authorList>
            <person name="Chen X."/>
        </authorList>
    </citation>
    <scope>NUCLEOTIDE SEQUENCE [LARGE SCALE GENOMIC DNA]</scope>
    <source>
        <strain evidence="2">cv. Fuhuasheng</strain>
        <tissue evidence="1">Leaves</tissue>
    </source>
</reference>
<dbReference type="InterPro" id="IPR036691">
    <property type="entry name" value="Endo/exonu/phosph_ase_sf"/>
</dbReference>
<dbReference type="Proteomes" id="UP000289738">
    <property type="component" value="Chromosome A01"/>
</dbReference>
<organism evidence="1 2">
    <name type="scientific">Arachis hypogaea</name>
    <name type="common">Peanut</name>
    <dbReference type="NCBI Taxonomy" id="3818"/>
    <lineage>
        <taxon>Eukaryota</taxon>
        <taxon>Viridiplantae</taxon>
        <taxon>Streptophyta</taxon>
        <taxon>Embryophyta</taxon>
        <taxon>Tracheophyta</taxon>
        <taxon>Spermatophyta</taxon>
        <taxon>Magnoliopsida</taxon>
        <taxon>eudicotyledons</taxon>
        <taxon>Gunneridae</taxon>
        <taxon>Pentapetalae</taxon>
        <taxon>rosids</taxon>
        <taxon>fabids</taxon>
        <taxon>Fabales</taxon>
        <taxon>Fabaceae</taxon>
        <taxon>Papilionoideae</taxon>
        <taxon>50 kb inversion clade</taxon>
        <taxon>dalbergioids sensu lato</taxon>
        <taxon>Dalbergieae</taxon>
        <taxon>Pterocarpus clade</taxon>
        <taxon>Arachis</taxon>
    </lineage>
</organism>
<keyword evidence="2" id="KW-1185">Reference proteome</keyword>
<proteinExistence type="predicted"/>
<evidence type="ECO:0000313" key="2">
    <source>
        <dbReference type="Proteomes" id="UP000289738"/>
    </source>
</evidence>
<dbReference type="Gene3D" id="3.60.10.10">
    <property type="entry name" value="Endonuclease/exonuclease/phosphatase"/>
    <property type="match status" value="1"/>
</dbReference>
<gene>
    <name evidence="1" type="ORF">Ahy_A01g000730</name>
</gene>
<accession>A0A445EL06</accession>
<dbReference type="AlphaFoldDB" id="A0A445EL06"/>